<protein>
    <submittedName>
        <fullName evidence="2">Uncharacterized protein</fullName>
    </submittedName>
</protein>
<name>A0A1Y2DVT2_9PEZI</name>
<dbReference type="InParanoid" id="A0A1Y2DVT2"/>
<dbReference type="Proteomes" id="UP000193689">
    <property type="component" value="Unassembled WGS sequence"/>
</dbReference>
<reference evidence="2 3" key="1">
    <citation type="submission" date="2016-07" db="EMBL/GenBank/DDBJ databases">
        <title>Pervasive Adenine N6-methylation of Active Genes in Fungi.</title>
        <authorList>
            <consortium name="DOE Joint Genome Institute"/>
            <person name="Mondo S.J."/>
            <person name="Dannebaum R.O."/>
            <person name="Kuo R.C."/>
            <person name="Labutti K."/>
            <person name="Haridas S."/>
            <person name="Kuo A."/>
            <person name="Salamov A."/>
            <person name="Ahrendt S.R."/>
            <person name="Lipzen A."/>
            <person name="Sullivan W."/>
            <person name="Andreopoulos W.B."/>
            <person name="Clum A."/>
            <person name="Lindquist E."/>
            <person name="Daum C."/>
            <person name="Ramamoorthy G.K."/>
            <person name="Gryganskyi A."/>
            <person name="Culley D."/>
            <person name="Magnuson J.K."/>
            <person name="James T.Y."/>
            <person name="O'Malley M.A."/>
            <person name="Stajich J.E."/>
            <person name="Spatafora J.W."/>
            <person name="Visel A."/>
            <person name="Grigoriev I.V."/>
        </authorList>
    </citation>
    <scope>NUCLEOTIDE SEQUENCE [LARGE SCALE GENOMIC DNA]</scope>
    <source>
        <strain evidence="2 3">CBS 129021</strain>
    </source>
</reference>
<accession>A0A1Y2DVT2</accession>
<dbReference type="RefSeq" id="XP_040714903.1">
    <property type="nucleotide sequence ID" value="XM_040865096.1"/>
</dbReference>
<dbReference type="AlphaFoldDB" id="A0A1Y2DVT2"/>
<comment type="caution">
    <text evidence="2">The sequence shown here is derived from an EMBL/GenBank/DDBJ whole genome shotgun (WGS) entry which is preliminary data.</text>
</comment>
<gene>
    <name evidence="2" type="ORF">BCR38DRAFT_516363</name>
</gene>
<dbReference type="GeneID" id="63781308"/>
<dbReference type="EMBL" id="MCFJ01000008">
    <property type="protein sequence ID" value="ORY63246.1"/>
    <property type="molecule type" value="Genomic_DNA"/>
</dbReference>
<feature type="compositionally biased region" description="Polar residues" evidence="1">
    <location>
        <begin position="57"/>
        <end position="72"/>
    </location>
</feature>
<proteinExistence type="predicted"/>
<sequence length="195" mass="21806">MQCGEDEVQHGYGPIEDRDAEETGASTSGQNPDNIIRHGFSTASIRLARCRHREDTTSNGIVNDSPKPSSQGRPCRLTLGPDEGQAHGSTDQSKYKHTRRSKEKCDGNYTYVHVNYRRLAPNPRWWDEEGGPQIDPCKVQRHAMQCHQKLWASKRRRLQPLGIGGRPGPYSTKAPSLYAANCKCDHASDGFFGRT</sequence>
<feature type="compositionally biased region" description="Polar residues" evidence="1">
    <location>
        <begin position="24"/>
        <end position="33"/>
    </location>
</feature>
<evidence type="ECO:0000256" key="1">
    <source>
        <dbReference type="SAM" id="MobiDB-lite"/>
    </source>
</evidence>
<evidence type="ECO:0000313" key="3">
    <source>
        <dbReference type="Proteomes" id="UP000193689"/>
    </source>
</evidence>
<evidence type="ECO:0000313" key="2">
    <source>
        <dbReference type="EMBL" id="ORY63246.1"/>
    </source>
</evidence>
<keyword evidence="3" id="KW-1185">Reference proteome</keyword>
<organism evidence="2 3">
    <name type="scientific">Pseudomassariella vexata</name>
    <dbReference type="NCBI Taxonomy" id="1141098"/>
    <lineage>
        <taxon>Eukaryota</taxon>
        <taxon>Fungi</taxon>
        <taxon>Dikarya</taxon>
        <taxon>Ascomycota</taxon>
        <taxon>Pezizomycotina</taxon>
        <taxon>Sordariomycetes</taxon>
        <taxon>Xylariomycetidae</taxon>
        <taxon>Amphisphaeriales</taxon>
        <taxon>Pseudomassariaceae</taxon>
        <taxon>Pseudomassariella</taxon>
    </lineage>
</organism>
<feature type="region of interest" description="Disordered" evidence="1">
    <location>
        <begin position="1"/>
        <end position="100"/>
    </location>
</feature>